<comment type="subcellular location">
    <subcellularLocation>
        <location evidence="1">Cytoplasmic vesicle</location>
        <location evidence="1">Clathrin-coated vesicle</location>
    </subcellularLocation>
</comment>
<dbReference type="PROSITE" id="PS51182">
    <property type="entry name" value="C2_TENSIN"/>
    <property type="match status" value="1"/>
</dbReference>
<dbReference type="PANTHER" id="PTHR23172">
    <property type="entry name" value="AUXILIN/CYCLIN G-ASSOCIATED KINASE-RELATED"/>
    <property type="match status" value="1"/>
</dbReference>
<feature type="region of interest" description="Disordered" evidence="2">
    <location>
        <begin position="456"/>
        <end position="530"/>
    </location>
</feature>
<dbReference type="InterPro" id="IPR029021">
    <property type="entry name" value="Prot-tyrosine_phosphatase-like"/>
</dbReference>
<proteinExistence type="predicted"/>
<feature type="compositionally biased region" description="Polar residues" evidence="2">
    <location>
        <begin position="631"/>
        <end position="660"/>
    </location>
</feature>
<feature type="domain" description="J" evidence="3">
    <location>
        <begin position="738"/>
        <end position="798"/>
    </location>
</feature>
<protein>
    <submittedName>
        <fullName evidence="6">Uncharacterized protein</fullName>
    </submittedName>
</protein>
<dbReference type="Proteomes" id="UP000663870">
    <property type="component" value="Unassembled WGS sequence"/>
</dbReference>
<dbReference type="Pfam" id="PF10409">
    <property type="entry name" value="PTEN_C2"/>
    <property type="match status" value="1"/>
</dbReference>
<accession>A0A814IR52</accession>
<dbReference type="EMBL" id="CAJNOH010000124">
    <property type="protein sequence ID" value="CAF0888927.1"/>
    <property type="molecule type" value="Genomic_DNA"/>
</dbReference>
<evidence type="ECO:0000259" key="3">
    <source>
        <dbReference type="PROSITE" id="PS50076"/>
    </source>
</evidence>
<dbReference type="Gene3D" id="3.90.190.10">
    <property type="entry name" value="Protein tyrosine phosphatase superfamily"/>
    <property type="match status" value="1"/>
</dbReference>
<sequence>MQRIVENVETSSIGNKAGSNESVNSSYNNNNNNKKAYTSKSTNAPTSQSPGISKASTSANNNTSGKLFKSLFGIQQSKQLSRSNSATTPLASNNTPHHQSDTGVTHITSRLIVISTQRENPSDASSRQTAESIRNFLDTKYPQSYMIYSLEQFPIDQLSYQQDLFHNRFHNLSLFDEKQSPRLIVLLWFCQKITSYLLESPSNIAVLHSHDAKHQLAFGACSLLAYHQIFPRVDQIIQYYESNGCAYPSLTMSQKRYIQYLCDLSFGVIEKPHFNESILKSITLSPVPCVNRQKDGCRPFVDIYDQEQKKIFSTYQETAKLRVYSAADNCCSIPINLPFKGDITIHITHATIGNSRRTHEGGIRIGEFTINSNFSTLKHPELSYSRNELDGIDHNEKSVKYFRVTVDIANSQQTITNEQDSFSKQLDNTLKQPLTIFKDENELKQKINDFEKQFKRQNSDINGKNEVPSSPDSSNASSRRSSLLFSGSFSPNPQSPSSFINPRHNPFKQQNNLSPHTSRSHSPLICEEKENKEQTVIDTLLDIGENYSNNRFIFERSISSDKQQNEFNSSIDSQQNLLDDDFDLLKSDLQRTESPTLVPTPIRASTIANTKQNASSSTKQSNTTSATSSSNYSVNMMTNNISSSQPQSNTVKPNSLPNRSQKPKIHNSHHFVDLDGFVKDPKQKLGPSTPLTIDESRKATLDKDTDPTVLKVREWTKGKRRNIRALLCSLSNVTWPECTWTGCQMSELVTHEQVKKVYRKAVLHIHPDKLRYDPNEQLAKLIFVELNEAWSQFQQESN</sequence>
<dbReference type="InterPro" id="IPR001623">
    <property type="entry name" value="DnaJ_domain"/>
</dbReference>
<dbReference type="InterPro" id="IPR014020">
    <property type="entry name" value="Tensin_C2-dom"/>
</dbReference>
<evidence type="ECO:0000256" key="2">
    <source>
        <dbReference type="SAM" id="MobiDB-lite"/>
    </source>
</evidence>
<feature type="region of interest" description="Disordered" evidence="2">
    <location>
        <begin position="592"/>
        <end position="664"/>
    </location>
</feature>
<feature type="region of interest" description="Disordered" evidence="2">
    <location>
        <begin position="1"/>
        <end position="60"/>
    </location>
</feature>
<dbReference type="CDD" id="cd06257">
    <property type="entry name" value="DnaJ"/>
    <property type="match status" value="1"/>
</dbReference>
<dbReference type="Gene3D" id="1.10.287.110">
    <property type="entry name" value="DnaJ domain"/>
    <property type="match status" value="1"/>
</dbReference>
<organism evidence="6 7">
    <name type="scientific">Rotaria sordida</name>
    <dbReference type="NCBI Taxonomy" id="392033"/>
    <lineage>
        <taxon>Eukaryota</taxon>
        <taxon>Metazoa</taxon>
        <taxon>Spiralia</taxon>
        <taxon>Gnathifera</taxon>
        <taxon>Rotifera</taxon>
        <taxon>Eurotatoria</taxon>
        <taxon>Bdelloidea</taxon>
        <taxon>Philodinida</taxon>
        <taxon>Philodinidae</taxon>
        <taxon>Rotaria</taxon>
    </lineage>
</organism>
<dbReference type="Gene3D" id="2.60.40.1110">
    <property type="match status" value="1"/>
</dbReference>
<dbReference type="SMART" id="SM01326">
    <property type="entry name" value="PTEN_C2"/>
    <property type="match status" value="1"/>
</dbReference>
<dbReference type="SUPFAM" id="SSF49562">
    <property type="entry name" value="C2 domain (Calcium/lipid-binding domain, CaLB)"/>
    <property type="match status" value="1"/>
</dbReference>
<dbReference type="AlphaFoldDB" id="A0A814IR52"/>
<evidence type="ECO:0000259" key="4">
    <source>
        <dbReference type="PROSITE" id="PS51182"/>
    </source>
</evidence>
<dbReference type="EMBL" id="CAJNOL010000356">
    <property type="protein sequence ID" value="CAF1025077.1"/>
    <property type="molecule type" value="Genomic_DNA"/>
</dbReference>
<feature type="compositionally biased region" description="Low complexity" evidence="2">
    <location>
        <begin position="468"/>
        <end position="499"/>
    </location>
</feature>
<dbReference type="GO" id="GO:0072318">
    <property type="term" value="P:clathrin coat disassembly"/>
    <property type="evidence" value="ECO:0007669"/>
    <property type="project" value="TreeGrafter"/>
</dbReference>
<evidence type="ECO:0000313" key="5">
    <source>
        <dbReference type="EMBL" id="CAF0888927.1"/>
    </source>
</evidence>
<name>A0A814IR52_9BILA</name>
<dbReference type="InterPro" id="IPR035892">
    <property type="entry name" value="C2_domain_sf"/>
</dbReference>
<evidence type="ECO:0000313" key="7">
    <source>
        <dbReference type="Proteomes" id="UP000663870"/>
    </source>
</evidence>
<dbReference type="GO" id="GO:0072583">
    <property type="term" value="P:clathrin-dependent endocytosis"/>
    <property type="evidence" value="ECO:0007669"/>
    <property type="project" value="TreeGrafter"/>
</dbReference>
<dbReference type="Proteomes" id="UP000663854">
    <property type="component" value="Unassembled WGS sequence"/>
</dbReference>
<feature type="compositionally biased region" description="Polar residues" evidence="2">
    <location>
        <begin position="507"/>
        <end position="521"/>
    </location>
</feature>
<feature type="region of interest" description="Disordered" evidence="2">
    <location>
        <begin position="78"/>
        <end position="104"/>
    </location>
</feature>
<feature type="compositionally biased region" description="Low complexity" evidence="2">
    <location>
        <begin position="610"/>
        <end position="630"/>
    </location>
</feature>
<feature type="compositionally biased region" description="Low complexity" evidence="2">
    <location>
        <begin position="19"/>
        <end position="43"/>
    </location>
</feature>
<dbReference type="GO" id="GO:0030276">
    <property type="term" value="F:clathrin binding"/>
    <property type="evidence" value="ECO:0007669"/>
    <property type="project" value="TreeGrafter"/>
</dbReference>
<gene>
    <name evidence="6" type="ORF">JXQ802_LOCUS15355</name>
    <name evidence="5" type="ORF">PYM288_LOCUS8927</name>
</gene>
<reference evidence="6" key="1">
    <citation type="submission" date="2021-02" db="EMBL/GenBank/DDBJ databases">
        <authorList>
            <person name="Nowell W R."/>
        </authorList>
    </citation>
    <scope>NUCLEOTIDE SEQUENCE</scope>
</reference>
<feature type="compositionally biased region" description="Polar residues" evidence="2">
    <location>
        <begin position="8"/>
        <end position="18"/>
    </location>
</feature>
<dbReference type="FunFam" id="1.10.287.110:FF:000002">
    <property type="entry name" value="putative tyrosine-protein phosphatase auxilin isoform X2"/>
    <property type="match status" value="1"/>
</dbReference>
<feature type="domain" description="C2 tensin-type" evidence="4">
    <location>
        <begin position="274"/>
        <end position="411"/>
    </location>
</feature>
<dbReference type="SUPFAM" id="SSF52799">
    <property type="entry name" value="(Phosphotyrosine protein) phosphatases II"/>
    <property type="match status" value="1"/>
</dbReference>
<dbReference type="PANTHER" id="PTHR23172:SF19">
    <property type="entry name" value="J DOMAIN-CONTAINING PROTEIN"/>
    <property type="match status" value="1"/>
</dbReference>
<keyword evidence="7" id="KW-1185">Reference proteome</keyword>
<evidence type="ECO:0000313" key="6">
    <source>
        <dbReference type="EMBL" id="CAF1025077.1"/>
    </source>
</evidence>
<comment type="caution">
    <text evidence="6">The sequence shown here is derived from an EMBL/GenBank/DDBJ whole genome shotgun (WGS) entry which is preliminary data.</text>
</comment>
<dbReference type="InterPro" id="IPR036869">
    <property type="entry name" value="J_dom_sf"/>
</dbReference>
<dbReference type="PROSITE" id="PS50076">
    <property type="entry name" value="DNAJ_2"/>
    <property type="match status" value="1"/>
</dbReference>
<dbReference type="SUPFAM" id="SSF46565">
    <property type="entry name" value="Chaperone J-domain"/>
    <property type="match status" value="1"/>
</dbReference>
<dbReference type="GO" id="GO:0030136">
    <property type="term" value="C:clathrin-coated vesicle"/>
    <property type="evidence" value="ECO:0007669"/>
    <property type="project" value="UniProtKB-SubCell"/>
</dbReference>
<evidence type="ECO:0000256" key="1">
    <source>
        <dbReference type="ARBA" id="ARBA00004132"/>
    </source>
</evidence>